<keyword evidence="4" id="KW-0805">Transcription regulation</keyword>
<feature type="domain" description="Bromo" evidence="11">
    <location>
        <begin position="796"/>
        <end position="840"/>
    </location>
</feature>
<dbReference type="PROSITE" id="PS51038">
    <property type="entry name" value="BAH"/>
    <property type="match status" value="2"/>
</dbReference>
<dbReference type="OrthoDB" id="10009055at2759"/>
<evidence type="ECO:0000259" key="13">
    <source>
        <dbReference type="PROSITE" id="PS51038"/>
    </source>
</evidence>
<dbReference type="CDD" id="cd21984">
    <property type="entry name" value="HMG-box_PB1"/>
    <property type="match status" value="1"/>
</dbReference>
<sequence>MPKRKKLSGDEGSDGRSDASDGKKRRKLDISEQLQEIYDSIRNHKTSDGRVLCENFIRAPKRRSFADYYEVVSTPMDMIRVQQKIKMDEYEDVDQMTQDIDLMVTNAKSYYKKESPEYMDAIAFWNLYVEVRNEMVGDASKQDFDDTSNQSHSAFDVDAIDALSNSESETAIEYDSLYEELFSAVMTATTDEGRPLSTMFELLPQKATYPDYYTIVSEPIDLKTIGTKIQNNSYICLNDLEKDLLQMVRNAKLYNEPGSQIYKDANTLRKVIIGKKSDIELKKCQPIKTSERIRAKRLLPMGQKWSAITAALKHENDPELETSIQSANTSTFGDETTNDDVTNFSDPEDADTNPQWQLFEAIRSQTNAQGIALSDPFMRLPSRRFYPDYYKEIKHPISLAKIRAKIKTGAYDNISNLVEDLSLTFENAMKYNRPDSKIFKDALKLKKTLQLKAQEILNISLKDSDDSESDDDSKSSFAGKRPKHKTSNPLTHELKKARRSQLDVDSQLKKRMRVLYKTLIDYTDESSRSLILLFMEKPSKKAYPDYYDIIANPIDMKTIETNIKWERYPNEESLITDFKLMFSNCKQYNEDNSQIYKDAVALENVLMDKVRELGPFQPIKPKKTKGRASNVTQQKMRTLYNTVKDYTDAKGRQLSTIFMKLPSKTELPEYYEVIKKPVGLEKIGVRLKNGVYDTLEDLLSDMILMLDNACKYNEPDSQIYKDALTLQQIALQTKIDLMDDSDTGIPDVKAIIQELLTNLFISVYNHQDEEGRCFSDSIIELSETDSKTTDQSSETKPLNMDIIKRNLDKGRYKRLDRFQKDMFEVFERARRVSRTDSQAFEDSIELQTYFIYLRNELCRHGDTLQSAALQYTEEVLIADIDSLKREKIPKEQSLEDSSKSDEKEAEESAMVVEPSDNTENEVVFNDLNIKIGDFVYIEPREKNIEPHIIHIEKLSKDESGEHWIYGRWFFRPFETFHIASKKFLEKEVFKSDSFNSTPMSQVVGKCHVMFVKDYFRSKPQDFEDKDVYVCESRYFTRAKTFKKIKVWPFLQNIALIPRETPLPMIRIPSVFKGQTDRVKAEPEEEEDDGALKVFDIERPSIECDPPEGVVAEEGVVFYEQYSIPSGSYKLGDCCYVRTDTGRNLICRIDRMWVDKEGMCFFHGPWFVQQPELPPLLYKSFYLQEVFLSSIEDTNPLLSICERCAVIEYKDYITRRPTEIPEKDTYVCESRYLEHEKKFQKLTKGLPKFVATRAGVVDDEIYYFRKPLVLQKIETGVPTGAVARKGQTSFDTSMAIIERVSTEIETEGLNETPIPPVVEHSIPTPVTSVKKRLPKRLVTGYIVFASEVRKSVVQANPECSFGDVSRIIGTEWKNLPPNQKSEYEQKAQRQNEATAQEVAAAESMPHSPASASSSVIENAVYECHWENRCDFQFEESSDLLDHLISEPNGHVWQSYGENKDKEGAEFQCLFHGCGRVKKGAAPFPSFQRLVRHCKEIHVSKQTPKSIAPENRNKNCVQSRKTVAPVASAVLTASTSTVQQSAPQLTSTGVQVKPIEPIFVATPPRTNRLLHTHTYMKYIEKLSAEGKDGRHISNWETQLTATQDNTPPQDVNRLPTHWLANGAGNHGNVVNALWALRNFMTRDALNLSFANN</sequence>
<evidence type="ECO:0000313" key="14">
    <source>
        <dbReference type="EMBL" id="CAD7646714.1"/>
    </source>
</evidence>
<feature type="compositionally biased region" description="Basic and acidic residues" evidence="10">
    <location>
        <begin position="7"/>
        <end position="22"/>
    </location>
</feature>
<dbReference type="InterPro" id="IPR037382">
    <property type="entry name" value="Rsc/polybromo"/>
</dbReference>
<evidence type="ECO:0000256" key="4">
    <source>
        <dbReference type="ARBA" id="ARBA00023015"/>
    </source>
</evidence>
<evidence type="ECO:0000256" key="10">
    <source>
        <dbReference type="SAM" id="MobiDB-lite"/>
    </source>
</evidence>
<feature type="domain" description="Bromo" evidence="11">
    <location>
        <begin position="650"/>
        <end position="720"/>
    </location>
</feature>
<proteinExistence type="predicted"/>
<feature type="region of interest" description="Disordered" evidence="10">
    <location>
        <begin position="316"/>
        <end position="349"/>
    </location>
</feature>
<evidence type="ECO:0000256" key="7">
    <source>
        <dbReference type="ARBA" id="ARBA00023242"/>
    </source>
</evidence>
<feature type="compositionally biased region" description="Polar residues" evidence="10">
    <location>
        <begin position="322"/>
        <end position="345"/>
    </location>
</feature>
<dbReference type="GO" id="GO:0006368">
    <property type="term" value="P:transcription elongation by RNA polymerase II"/>
    <property type="evidence" value="ECO:0007669"/>
    <property type="project" value="TreeGrafter"/>
</dbReference>
<dbReference type="FunFam" id="1.20.920.10:FF:000064">
    <property type="entry name" value="Polybromo 1"/>
    <property type="match status" value="1"/>
</dbReference>
<organism evidence="14">
    <name type="scientific">Oppiella nova</name>
    <dbReference type="NCBI Taxonomy" id="334625"/>
    <lineage>
        <taxon>Eukaryota</taxon>
        <taxon>Metazoa</taxon>
        <taxon>Ecdysozoa</taxon>
        <taxon>Arthropoda</taxon>
        <taxon>Chelicerata</taxon>
        <taxon>Arachnida</taxon>
        <taxon>Acari</taxon>
        <taxon>Acariformes</taxon>
        <taxon>Sarcoptiformes</taxon>
        <taxon>Oribatida</taxon>
        <taxon>Brachypylina</taxon>
        <taxon>Oppioidea</taxon>
        <taxon>Oppiidae</taxon>
        <taxon>Oppiella</taxon>
    </lineage>
</organism>
<keyword evidence="3" id="KW-0156">Chromatin regulator</keyword>
<dbReference type="SMART" id="SM00439">
    <property type="entry name" value="BAH"/>
    <property type="match status" value="2"/>
</dbReference>
<dbReference type="SMART" id="SM00297">
    <property type="entry name" value="BROMO"/>
    <property type="match status" value="6"/>
</dbReference>
<feature type="domain" description="Bromo" evidence="11">
    <location>
        <begin position="526"/>
        <end position="596"/>
    </location>
</feature>
<dbReference type="Gene3D" id="1.10.30.10">
    <property type="entry name" value="High mobility group box domain"/>
    <property type="match status" value="1"/>
</dbReference>
<protein>
    <recommendedName>
        <fullName evidence="16">Polybromo-1</fullName>
    </recommendedName>
</protein>
<evidence type="ECO:0000256" key="6">
    <source>
        <dbReference type="ARBA" id="ARBA00023163"/>
    </source>
</evidence>
<dbReference type="FunFam" id="1.20.920.10:FF:000009">
    <property type="entry name" value="Protein polybromo-1 isoform 1"/>
    <property type="match status" value="1"/>
</dbReference>
<feature type="domain" description="Bromo" evidence="11">
    <location>
        <begin position="48"/>
        <end position="118"/>
    </location>
</feature>
<dbReference type="GO" id="GO:0016586">
    <property type="term" value="C:RSC-type complex"/>
    <property type="evidence" value="ECO:0007669"/>
    <property type="project" value="InterPro"/>
</dbReference>
<evidence type="ECO:0000256" key="9">
    <source>
        <dbReference type="PROSITE-ProRule" id="PRU00267"/>
    </source>
</evidence>
<feature type="compositionally biased region" description="Basic and acidic residues" evidence="10">
    <location>
        <begin position="888"/>
        <end position="902"/>
    </location>
</feature>
<dbReference type="InterPro" id="IPR018359">
    <property type="entry name" value="Bromodomain_CS"/>
</dbReference>
<dbReference type="Pfam" id="PF00439">
    <property type="entry name" value="Bromodomain"/>
    <property type="match status" value="6"/>
</dbReference>
<evidence type="ECO:0000259" key="12">
    <source>
        <dbReference type="PROSITE" id="PS50118"/>
    </source>
</evidence>
<feature type="DNA-binding region" description="HMG box" evidence="9">
    <location>
        <begin position="1333"/>
        <end position="1401"/>
    </location>
</feature>
<evidence type="ECO:0008006" key="16">
    <source>
        <dbReference type="Google" id="ProtNLM"/>
    </source>
</evidence>
<accession>A0A7R9LRR3</accession>
<dbReference type="InterPro" id="IPR001025">
    <property type="entry name" value="BAH_dom"/>
</dbReference>
<dbReference type="GO" id="GO:0003677">
    <property type="term" value="F:DNA binding"/>
    <property type="evidence" value="ECO:0007669"/>
    <property type="project" value="UniProtKB-UniRule"/>
</dbReference>
<feature type="domain" description="BAH" evidence="13">
    <location>
        <begin position="927"/>
        <end position="1045"/>
    </location>
</feature>
<dbReference type="Gene3D" id="1.20.920.10">
    <property type="entry name" value="Bromodomain-like"/>
    <property type="match status" value="6"/>
</dbReference>
<dbReference type="InterPro" id="IPR001487">
    <property type="entry name" value="Bromodomain"/>
</dbReference>
<dbReference type="PROSITE" id="PS50118">
    <property type="entry name" value="HMG_BOX_2"/>
    <property type="match status" value="1"/>
</dbReference>
<dbReference type="PRINTS" id="PR00503">
    <property type="entry name" value="BROMODOMAIN"/>
</dbReference>
<dbReference type="EMBL" id="CAJPVJ010002486">
    <property type="protein sequence ID" value="CAG2166349.1"/>
    <property type="molecule type" value="Genomic_DNA"/>
</dbReference>
<dbReference type="PANTHER" id="PTHR16062">
    <property type="entry name" value="SWI/SNF-RELATED"/>
    <property type="match status" value="1"/>
</dbReference>
<evidence type="ECO:0000256" key="1">
    <source>
        <dbReference type="ARBA" id="ARBA00004123"/>
    </source>
</evidence>
<evidence type="ECO:0000256" key="5">
    <source>
        <dbReference type="ARBA" id="ARBA00023117"/>
    </source>
</evidence>
<feature type="domain" description="HMG box" evidence="12">
    <location>
        <begin position="1333"/>
        <end position="1401"/>
    </location>
</feature>
<feature type="region of interest" description="Disordered" evidence="10">
    <location>
        <begin position="1"/>
        <end position="28"/>
    </location>
</feature>
<keyword evidence="9" id="KW-0238">DNA-binding</keyword>
<feature type="region of interest" description="Disordered" evidence="10">
    <location>
        <begin position="888"/>
        <end position="913"/>
    </location>
</feature>
<dbReference type="SUPFAM" id="SSF47370">
    <property type="entry name" value="Bromodomain"/>
    <property type="match status" value="6"/>
</dbReference>
<dbReference type="CDD" id="cd04717">
    <property type="entry name" value="BAH_polybromo"/>
    <property type="match status" value="1"/>
</dbReference>
<dbReference type="PROSITE" id="PS00633">
    <property type="entry name" value="BROMODOMAIN_1"/>
    <property type="match status" value="2"/>
</dbReference>
<dbReference type="SMART" id="SM00398">
    <property type="entry name" value="HMG"/>
    <property type="match status" value="1"/>
</dbReference>
<comment type="subcellular location">
    <subcellularLocation>
        <location evidence="1">Nucleus</location>
    </subcellularLocation>
</comment>
<feature type="region of interest" description="Disordered" evidence="10">
    <location>
        <begin position="463"/>
        <end position="502"/>
    </location>
</feature>
<dbReference type="Proteomes" id="UP000728032">
    <property type="component" value="Unassembled WGS sequence"/>
</dbReference>
<keyword evidence="5 8" id="KW-0103">Bromodomain</keyword>
<dbReference type="CDD" id="cd05515">
    <property type="entry name" value="Bromo_polybromo_V"/>
    <property type="match status" value="1"/>
</dbReference>
<name>A0A7R9LRR3_9ACAR</name>
<dbReference type="InterPro" id="IPR036427">
    <property type="entry name" value="Bromodomain-like_sf"/>
</dbReference>
<keyword evidence="6" id="KW-0804">Transcription</keyword>
<evidence type="ECO:0000256" key="3">
    <source>
        <dbReference type="ARBA" id="ARBA00022853"/>
    </source>
</evidence>
<dbReference type="Pfam" id="PF01426">
    <property type="entry name" value="BAH"/>
    <property type="match status" value="2"/>
</dbReference>
<gene>
    <name evidence="14" type="ORF">ONB1V03_LOCUS5873</name>
</gene>
<feature type="compositionally biased region" description="Low complexity" evidence="10">
    <location>
        <begin position="1398"/>
        <end position="1410"/>
    </location>
</feature>
<evidence type="ECO:0000313" key="15">
    <source>
        <dbReference type="Proteomes" id="UP000728032"/>
    </source>
</evidence>
<dbReference type="EMBL" id="OC917311">
    <property type="protein sequence ID" value="CAD7646714.1"/>
    <property type="molecule type" value="Genomic_DNA"/>
</dbReference>
<dbReference type="FunFam" id="1.20.920.10:FF:000006">
    <property type="entry name" value="protein polybromo-1 isoform X1"/>
    <property type="match status" value="1"/>
</dbReference>
<evidence type="ECO:0000256" key="2">
    <source>
        <dbReference type="ARBA" id="ARBA00022737"/>
    </source>
</evidence>
<keyword evidence="15" id="KW-1185">Reference proteome</keyword>
<feature type="domain" description="Bromo" evidence="11">
    <location>
        <begin position="192"/>
        <end position="262"/>
    </location>
</feature>
<keyword evidence="2" id="KW-0677">Repeat</keyword>
<feature type="domain" description="BAH" evidence="13">
    <location>
        <begin position="1126"/>
        <end position="1242"/>
    </location>
</feature>
<dbReference type="Pfam" id="PF00505">
    <property type="entry name" value="HMG_box"/>
    <property type="match status" value="1"/>
</dbReference>
<feature type="domain" description="Bromo" evidence="11">
    <location>
        <begin position="369"/>
        <end position="439"/>
    </location>
</feature>
<dbReference type="Gene3D" id="2.30.30.490">
    <property type="match status" value="2"/>
</dbReference>
<dbReference type="CDD" id="cd05526">
    <property type="entry name" value="Bromo_polybromo_VI"/>
    <property type="match status" value="1"/>
</dbReference>
<dbReference type="InterPro" id="IPR009071">
    <property type="entry name" value="HMG_box_dom"/>
</dbReference>
<dbReference type="SUPFAM" id="SSF47095">
    <property type="entry name" value="HMG-box"/>
    <property type="match status" value="1"/>
</dbReference>
<dbReference type="InterPro" id="IPR043151">
    <property type="entry name" value="BAH_sf"/>
</dbReference>
<reference evidence="14" key="1">
    <citation type="submission" date="2020-11" db="EMBL/GenBank/DDBJ databases">
        <authorList>
            <person name="Tran Van P."/>
        </authorList>
    </citation>
    <scope>NUCLEOTIDE SEQUENCE</scope>
</reference>
<dbReference type="CDD" id="cd05517">
    <property type="entry name" value="Bromo_polybromo_II"/>
    <property type="match status" value="1"/>
</dbReference>
<evidence type="ECO:0000259" key="11">
    <source>
        <dbReference type="PROSITE" id="PS50014"/>
    </source>
</evidence>
<dbReference type="GO" id="GO:0016514">
    <property type="term" value="C:SWI/SNF complex"/>
    <property type="evidence" value="ECO:0007669"/>
    <property type="project" value="TreeGrafter"/>
</dbReference>
<dbReference type="GO" id="GO:0006338">
    <property type="term" value="P:chromatin remodeling"/>
    <property type="evidence" value="ECO:0007669"/>
    <property type="project" value="InterPro"/>
</dbReference>
<dbReference type="FunFam" id="1.20.920.10:FF:000045">
    <property type="entry name" value="protein polybromo-1"/>
    <property type="match status" value="1"/>
</dbReference>
<keyword evidence="7 9" id="KW-0539">Nucleus</keyword>
<dbReference type="PROSITE" id="PS50014">
    <property type="entry name" value="BROMODOMAIN_2"/>
    <property type="match status" value="6"/>
</dbReference>
<dbReference type="GO" id="GO:0003682">
    <property type="term" value="F:chromatin binding"/>
    <property type="evidence" value="ECO:0007669"/>
    <property type="project" value="InterPro"/>
</dbReference>
<dbReference type="InterPro" id="IPR036910">
    <property type="entry name" value="HMG_box_dom_sf"/>
</dbReference>
<dbReference type="InterPro" id="IPR037968">
    <property type="entry name" value="PBRM1_BD5"/>
</dbReference>
<feature type="region of interest" description="Disordered" evidence="10">
    <location>
        <begin position="1372"/>
        <end position="1410"/>
    </location>
</feature>
<evidence type="ECO:0000256" key="8">
    <source>
        <dbReference type="PROSITE-ProRule" id="PRU00035"/>
    </source>
</evidence>
<dbReference type="PANTHER" id="PTHR16062:SF19">
    <property type="entry name" value="PROTEIN POLYBROMO-1"/>
    <property type="match status" value="1"/>
</dbReference>